<keyword evidence="1" id="KW-0378">Hydrolase</keyword>
<name>A0A1E5QIG8_9CYAN</name>
<feature type="binding site" evidence="2">
    <location>
        <position position="57"/>
    </location>
    <ligand>
        <name>substrate</name>
    </ligand>
</feature>
<evidence type="ECO:0000256" key="1">
    <source>
        <dbReference type="ARBA" id="ARBA00022801"/>
    </source>
</evidence>
<dbReference type="Pfam" id="PF00300">
    <property type="entry name" value="His_Phos_1"/>
    <property type="match status" value="1"/>
</dbReference>
<dbReference type="Gene3D" id="3.40.50.1240">
    <property type="entry name" value="Phosphoglycerate mutase-like"/>
    <property type="match status" value="1"/>
</dbReference>
<dbReference type="SUPFAM" id="SSF53254">
    <property type="entry name" value="Phosphoglycerate mutase-like"/>
    <property type="match status" value="1"/>
</dbReference>
<dbReference type="CDD" id="cd07067">
    <property type="entry name" value="HP_PGM_like"/>
    <property type="match status" value="1"/>
</dbReference>
<dbReference type="EMBL" id="MJGC01000066">
    <property type="protein sequence ID" value="OEJ74411.1"/>
    <property type="molecule type" value="Genomic_DNA"/>
</dbReference>
<dbReference type="SMART" id="SM00855">
    <property type="entry name" value="PGAM"/>
    <property type="match status" value="1"/>
</dbReference>
<sequence length="164" mass="18353">MELYLIRHGIAADREAYERDRDRPLTEEGRKKTQKVAKRLRSLDLNFDLILTSPLIRARQTAEILLSQHLAPLLQESEHLAPEGELQAWLAWLNSQAAPQGQRLALVGHQPNLGDWTETLVWGTPKGAIAVKKAGVIGLELPNTDAPIGRSTLFWLSPPRMLLS</sequence>
<dbReference type="PANTHER" id="PTHR20935">
    <property type="entry name" value="PHOSPHOGLYCERATE MUTASE-RELATED"/>
    <property type="match status" value="1"/>
</dbReference>
<dbReference type="AlphaFoldDB" id="A0A1E5QIG8"/>
<dbReference type="GO" id="GO:0101006">
    <property type="term" value="F:protein histidine phosphatase activity"/>
    <property type="evidence" value="ECO:0007669"/>
    <property type="project" value="InterPro"/>
</dbReference>
<dbReference type="InterPro" id="IPR004449">
    <property type="entry name" value="SixA"/>
</dbReference>
<dbReference type="InterPro" id="IPR029033">
    <property type="entry name" value="His_PPase_superfam"/>
</dbReference>
<organism evidence="3">
    <name type="scientific">Desertifilum tharense IPPAS B-1220</name>
    <dbReference type="NCBI Taxonomy" id="1781255"/>
    <lineage>
        <taxon>Bacteria</taxon>
        <taxon>Bacillati</taxon>
        <taxon>Cyanobacteriota</taxon>
        <taxon>Cyanophyceae</taxon>
        <taxon>Desertifilales</taxon>
        <taxon>Desertifilaceae</taxon>
        <taxon>Desertifilum</taxon>
    </lineage>
</organism>
<evidence type="ECO:0000256" key="2">
    <source>
        <dbReference type="PIRSR" id="PIRSR613078-2"/>
    </source>
</evidence>
<dbReference type="GO" id="GO:0005737">
    <property type="term" value="C:cytoplasm"/>
    <property type="evidence" value="ECO:0007669"/>
    <property type="project" value="InterPro"/>
</dbReference>
<comment type="caution">
    <text evidence="3">The sequence shown here is derived from an EMBL/GenBank/DDBJ whole genome shotgun (WGS) entry which is preliminary data.</text>
</comment>
<dbReference type="InterPro" id="IPR051021">
    <property type="entry name" value="Mito_Ser/Thr_phosphatase"/>
</dbReference>
<dbReference type="InterPro" id="IPR013078">
    <property type="entry name" value="His_Pase_superF_clade-1"/>
</dbReference>
<dbReference type="NCBIfam" id="TIGR00249">
    <property type="entry name" value="sixA"/>
    <property type="match status" value="1"/>
</dbReference>
<gene>
    <name evidence="3" type="ORF">BH720_14375</name>
</gene>
<accession>A0A1E5QIG8</accession>
<evidence type="ECO:0000313" key="3">
    <source>
        <dbReference type="EMBL" id="OEJ74411.1"/>
    </source>
</evidence>
<reference evidence="3" key="1">
    <citation type="submission" date="2016-09" db="EMBL/GenBank/DDBJ databases">
        <title>Draft genome of thermotolerant cyanobacterium Desertifilum sp. strain IPPAS B-1220.</title>
        <authorList>
            <person name="Sinetova M.A."/>
            <person name="Bolakhan K."/>
            <person name="Zayadan B.K."/>
            <person name="Mironov K.S."/>
            <person name="Ustinova V."/>
            <person name="Kupriyanova E.V."/>
            <person name="Sidorov R.A."/>
            <person name="Skrypnik A.N."/>
            <person name="Gogoleva N.E."/>
            <person name="Gogolev Y.V."/>
            <person name="Los D.A."/>
        </authorList>
    </citation>
    <scope>NUCLEOTIDE SEQUENCE [LARGE SCALE GENOMIC DNA]</scope>
    <source>
        <strain evidence="3">IPPAS B-1220</strain>
    </source>
</reference>
<dbReference type="STRING" id="1781255.BH720_14375"/>
<dbReference type="OrthoDB" id="194934at2"/>
<protein>
    <submittedName>
        <fullName evidence="3">Phosphohistidine phosphatase SixA</fullName>
    </submittedName>
</protein>
<proteinExistence type="predicted"/>